<evidence type="ECO:0000259" key="16">
    <source>
        <dbReference type="Pfam" id="PF02737"/>
    </source>
</evidence>
<comment type="subcellular location">
    <subcellularLocation>
        <location evidence="2">Peroxisome</location>
    </subcellularLocation>
</comment>
<dbReference type="InterPro" id="IPR036291">
    <property type="entry name" value="NAD(P)-bd_dom_sf"/>
</dbReference>
<dbReference type="GO" id="GO:0070403">
    <property type="term" value="F:NAD+ binding"/>
    <property type="evidence" value="ECO:0007669"/>
    <property type="project" value="InterPro"/>
</dbReference>
<dbReference type="GO" id="GO:0005777">
    <property type="term" value="C:peroxisome"/>
    <property type="evidence" value="ECO:0007669"/>
    <property type="project" value="UniProtKB-SubCell"/>
</dbReference>
<evidence type="ECO:0000256" key="7">
    <source>
        <dbReference type="ARBA" id="ARBA00023098"/>
    </source>
</evidence>
<dbReference type="InterPro" id="IPR006176">
    <property type="entry name" value="3-OHacyl-CoA_DH_NAD-bd"/>
</dbReference>
<dbReference type="Pfam" id="PF00378">
    <property type="entry name" value="ECH_1"/>
    <property type="match status" value="1"/>
</dbReference>
<keyword evidence="9" id="KW-0413">Isomerase</keyword>
<dbReference type="Gene3D" id="3.40.50.720">
    <property type="entry name" value="NAD(P)-binding Rossmann-like Domain"/>
    <property type="match status" value="2"/>
</dbReference>
<evidence type="ECO:0000256" key="10">
    <source>
        <dbReference type="ARBA" id="ARBA00023239"/>
    </source>
</evidence>
<keyword evidence="14" id="KW-0732">Signal</keyword>
<evidence type="ECO:0000256" key="13">
    <source>
        <dbReference type="ARBA" id="ARBA00048361"/>
    </source>
</evidence>
<evidence type="ECO:0000256" key="8">
    <source>
        <dbReference type="ARBA" id="ARBA00023140"/>
    </source>
</evidence>
<feature type="domain" description="3-hydroxyacyl-CoA dehydrogenase NAD binding" evidence="16">
    <location>
        <begin position="282"/>
        <end position="429"/>
    </location>
</feature>
<evidence type="ECO:0000256" key="2">
    <source>
        <dbReference type="ARBA" id="ARBA00004275"/>
    </source>
</evidence>
<comment type="caution">
    <text evidence="17">The sequence shown here is derived from an EMBL/GenBank/DDBJ whole genome shotgun (WGS) entry which is preliminary data.</text>
</comment>
<proteinExistence type="predicted"/>
<comment type="pathway">
    <text evidence="3">Lipid metabolism; fatty acid beta-oxidation.</text>
</comment>
<dbReference type="Proteomes" id="UP000762676">
    <property type="component" value="Unassembled WGS sequence"/>
</dbReference>
<evidence type="ECO:0000256" key="12">
    <source>
        <dbReference type="ARBA" id="ARBA00047613"/>
    </source>
</evidence>
<comment type="catalytic activity">
    <reaction evidence="13">
        <text>(3S)-hydroxydecanoyl-CoA + NAD(+) = 3-oxodecanoyl-CoA + NADH + H(+)</text>
        <dbReference type="Rhea" id="RHEA:31187"/>
        <dbReference type="ChEBI" id="CHEBI:15378"/>
        <dbReference type="ChEBI" id="CHEBI:57540"/>
        <dbReference type="ChEBI" id="CHEBI:57945"/>
        <dbReference type="ChEBI" id="CHEBI:62548"/>
        <dbReference type="ChEBI" id="CHEBI:62616"/>
    </reaction>
    <physiologicalReaction direction="left-to-right" evidence="13">
        <dbReference type="Rhea" id="RHEA:31188"/>
    </physiologicalReaction>
</comment>
<dbReference type="Gene3D" id="3.90.226.10">
    <property type="entry name" value="2-enoyl-CoA Hydratase, Chain A, domain 1"/>
    <property type="match status" value="1"/>
</dbReference>
<dbReference type="GO" id="GO:0006635">
    <property type="term" value="P:fatty acid beta-oxidation"/>
    <property type="evidence" value="ECO:0007669"/>
    <property type="project" value="UniProtKB-ARBA"/>
</dbReference>
<feature type="signal peptide" evidence="14">
    <location>
        <begin position="1"/>
        <end position="17"/>
    </location>
</feature>
<organism evidence="17 18">
    <name type="scientific">Elysia marginata</name>
    <dbReference type="NCBI Taxonomy" id="1093978"/>
    <lineage>
        <taxon>Eukaryota</taxon>
        <taxon>Metazoa</taxon>
        <taxon>Spiralia</taxon>
        <taxon>Lophotrochozoa</taxon>
        <taxon>Mollusca</taxon>
        <taxon>Gastropoda</taxon>
        <taxon>Heterobranchia</taxon>
        <taxon>Euthyneura</taxon>
        <taxon>Panpulmonata</taxon>
        <taxon>Sacoglossa</taxon>
        <taxon>Placobranchoidea</taxon>
        <taxon>Plakobranchidae</taxon>
        <taxon>Elysia</taxon>
    </lineage>
</organism>
<evidence type="ECO:0000256" key="6">
    <source>
        <dbReference type="ARBA" id="ARBA00023027"/>
    </source>
</evidence>
<evidence type="ECO:0000259" key="15">
    <source>
        <dbReference type="Pfam" id="PF00725"/>
    </source>
</evidence>
<dbReference type="EMBL" id="BMAT01005906">
    <property type="protein sequence ID" value="GFS02156.1"/>
    <property type="molecule type" value="Genomic_DNA"/>
</dbReference>
<evidence type="ECO:0000256" key="1">
    <source>
        <dbReference type="ARBA" id="ARBA00000469"/>
    </source>
</evidence>
<evidence type="ECO:0000256" key="4">
    <source>
        <dbReference type="ARBA" id="ARBA00022832"/>
    </source>
</evidence>
<evidence type="ECO:0000256" key="3">
    <source>
        <dbReference type="ARBA" id="ARBA00005005"/>
    </source>
</evidence>
<evidence type="ECO:0000313" key="17">
    <source>
        <dbReference type="EMBL" id="GFS02156.1"/>
    </source>
</evidence>
<keyword evidence="11" id="KW-0511">Multifunctional enzyme</keyword>
<name>A0AAV4HZM2_9GAST</name>
<dbReference type="Pfam" id="PF02737">
    <property type="entry name" value="3HCDH_N"/>
    <property type="match status" value="2"/>
</dbReference>
<dbReference type="GO" id="GO:0004300">
    <property type="term" value="F:enoyl-CoA hydratase activity"/>
    <property type="evidence" value="ECO:0007669"/>
    <property type="project" value="UniProtKB-ARBA"/>
</dbReference>
<dbReference type="InterPro" id="IPR008927">
    <property type="entry name" value="6-PGluconate_DH-like_C_sf"/>
</dbReference>
<evidence type="ECO:0000256" key="11">
    <source>
        <dbReference type="ARBA" id="ARBA00023268"/>
    </source>
</evidence>
<dbReference type="InterPro" id="IPR029045">
    <property type="entry name" value="ClpP/crotonase-like_dom_sf"/>
</dbReference>
<dbReference type="FunFam" id="3.40.50.720:FF:000009">
    <property type="entry name" value="Fatty oxidation complex, alpha subunit"/>
    <property type="match status" value="1"/>
</dbReference>
<feature type="domain" description="3-hydroxyacyl-CoA dehydrogenase NAD binding" evidence="16">
    <location>
        <begin position="194"/>
        <end position="226"/>
    </location>
</feature>
<keyword evidence="18" id="KW-1185">Reference proteome</keyword>
<dbReference type="SUPFAM" id="SSF48179">
    <property type="entry name" value="6-phosphogluconate dehydrogenase C-terminal domain-like"/>
    <property type="match status" value="2"/>
</dbReference>
<dbReference type="InterPro" id="IPR006108">
    <property type="entry name" value="3HC_DH_C"/>
</dbReference>
<sequence>MLRWITAVLFLSRIGFPEVLIGLLPGAEGTVRLPRVAGLAFAMDVITSGKQVPAFDAYKHGVVDKVCGENVLEEAKVFANKVIGQPLGSRRLSGVDVKDAGSVDSLFEAALSLAKKKFRGQIAPIYCLKSVRNSAKMPFHKAAAEESKLIIELMTGSQSAALRYSFFAERSVPKWKLPCGATVNNTKPDIIRKTGVVGAGTMGSGIAVCLIQAGIPVILVEKDQKGNLSSLLSITVSQQISTTNAPADQYIWSLQLGTHFTGSSFCSCGFIFQRPPTSVKSWQMLEKAIKNISGILDGTVRVNRMTSKQKDQCMGILKGASTINELSDADLVIEAVYENLELKRQVFSQLDQVCKASTVLCSNTSTLDIDKIASATKRPEKVVGTHFFSPAYIMRLLENVYGTKTSPTTVATVMELGRRIGKVTVLVKSCHGFVANRTHLCFGAELKCCVLFLCSYVKGIDVGWRIRQEVAKSAGLTLTPETRYLNGERVSTLGDSLYEKGRYGIKTGKGWYKYDPSNPRKPVPDSDVEDIITRHCARMGLQRQNIPPKEVIDRCLYAAINESFRVLEERVAEKPQDIDVIWQYGFSFPRYAGGPLYFASQVGLKKVFEKVCYFHEKFPYSSHWVPSDLLRKLASHSVEIPMDQWTEFLSCSKL</sequence>
<dbReference type="SUPFAM" id="SSF51735">
    <property type="entry name" value="NAD(P)-binding Rossmann-fold domains"/>
    <property type="match status" value="2"/>
</dbReference>
<keyword evidence="10" id="KW-0456">Lyase</keyword>
<dbReference type="AlphaFoldDB" id="A0AAV4HZM2"/>
<evidence type="ECO:0000313" key="18">
    <source>
        <dbReference type="Proteomes" id="UP000762676"/>
    </source>
</evidence>
<feature type="domain" description="3-hydroxyacyl-CoA dehydrogenase C-terminal" evidence="15">
    <location>
        <begin position="551"/>
        <end position="636"/>
    </location>
</feature>
<keyword evidence="5" id="KW-0560">Oxidoreductase</keyword>
<dbReference type="InterPro" id="IPR001753">
    <property type="entry name" value="Enoyl-CoA_hydra/iso"/>
</dbReference>
<comment type="catalytic activity">
    <reaction evidence="1">
        <text>(3S)-hydroxyhexadecanoyl-CoA = (2E)-hexadecenoyl-CoA + H2O</text>
        <dbReference type="Rhea" id="RHEA:31163"/>
        <dbReference type="ChEBI" id="CHEBI:15377"/>
        <dbReference type="ChEBI" id="CHEBI:61526"/>
        <dbReference type="ChEBI" id="CHEBI:62613"/>
    </reaction>
    <physiologicalReaction direction="right-to-left" evidence="1">
        <dbReference type="Rhea" id="RHEA:31165"/>
    </physiologicalReaction>
</comment>
<feature type="chain" id="PRO_5043528600" evidence="14">
    <location>
        <begin position="18"/>
        <end position="654"/>
    </location>
</feature>
<dbReference type="GO" id="GO:0003857">
    <property type="term" value="F:(3S)-3-hydroxyacyl-CoA dehydrogenase (NAD+) activity"/>
    <property type="evidence" value="ECO:0007669"/>
    <property type="project" value="UniProtKB-ARBA"/>
</dbReference>
<evidence type="ECO:0000256" key="5">
    <source>
        <dbReference type="ARBA" id="ARBA00023002"/>
    </source>
</evidence>
<dbReference type="Pfam" id="PF00725">
    <property type="entry name" value="3HCDH"/>
    <property type="match status" value="1"/>
</dbReference>
<evidence type="ECO:0000256" key="9">
    <source>
        <dbReference type="ARBA" id="ARBA00023235"/>
    </source>
</evidence>
<keyword evidence="8" id="KW-0576">Peroxisome</keyword>
<reference evidence="17 18" key="1">
    <citation type="journal article" date="2021" name="Elife">
        <title>Chloroplast acquisition without the gene transfer in kleptoplastic sea slugs, Plakobranchus ocellatus.</title>
        <authorList>
            <person name="Maeda T."/>
            <person name="Takahashi S."/>
            <person name="Yoshida T."/>
            <person name="Shimamura S."/>
            <person name="Takaki Y."/>
            <person name="Nagai Y."/>
            <person name="Toyoda A."/>
            <person name="Suzuki Y."/>
            <person name="Arimoto A."/>
            <person name="Ishii H."/>
            <person name="Satoh N."/>
            <person name="Nishiyama T."/>
            <person name="Hasebe M."/>
            <person name="Maruyama T."/>
            <person name="Minagawa J."/>
            <person name="Obokata J."/>
            <person name="Shigenobu S."/>
        </authorList>
    </citation>
    <scope>NUCLEOTIDE SEQUENCE [LARGE SCALE GENOMIC DNA]</scope>
</reference>
<dbReference type="CDD" id="cd06558">
    <property type="entry name" value="crotonase-like"/>
    <property type="match status" value="1"/>
</dbReference>
<comment type="catalytic activity">
    <reaction evidence="12">
        <text>(3S)-hydroxyhexadecanoyl-CoA + NAD(+) = 3-oxohexadecanoyl-CoA + NADH + H(+)</text>
        <dbReference type="Rhea" id="RHEA:31159"/>
        <dbReference type="ChEBI" id="CHEBI:15378"/>
        <dbReference type="ChEBI" id="CHEBI:57349"/>
        <dbReference type="ChEBI" id="CHEBI:57540"/>
        <dbReference type="ChEBI" id="CHEBI:57945"/>
        <dbReference type="ChEBI" id="CHEBI:62613"/>
    </reaction>
    <physiologicalReaction direction="left-to-right" evidence="12">
        <dbReference type="Rhea" id="RHEA:31160"/>
    </physiologicalReaction>
</comment>
<dbReference type="PANTHER" id="PTHR23309">
    <property type="entry name" value="3-HYDROXYACYL-COA DEHYROGENASE"/>
    <property type="match status" value="1"/>
</dbReference>
<dbReference type="FunFam" id="1.10.1040.50:FF:000006">
    <property type="entry name" value="Peroxisomal bifunctional enzyme"/>
    <property type="match status" value="1"/>
</dbReference>
<dbReference type="Gene3D" id="1.10.1040.50">
    <property type="match status" value="1"/>
</dbReference>
<accession>A0AAV4HZM2</accession>
<keyword evidence="6" id="KW-0520">NAD</keyword>
<evidence type="ECO:0000256" key="14">
    <source>
        <dbReference type="SAM" id="SignalP"/>
    </source>
</evidence>
<dbReference type="SUPFAM" id="SSF52096">
    <property type="entry name" value="ClpP/crotonase"/>
    <property type="match status" value="1"/>
</dbReference>
<protein>
    <submittedName>
        <fullName evidence="17">3-hydroxyacyl-CoA dehydrogenase</fullName>
    </submittedName>
</protein>
<dbReference type="GO" id="GO:0016853">
    <property type="term" value="F:isomerase activity"/>
    <property type="evidence" value="ECO:0007669"/>
    <property type="project" value="UniProtKB-KW"/>
</dbReference>
<keyword evidence="7" id="KW-0443">Lipid metabolism</keyword>
<keyword evidence="4" id="KW-0276">Fatty acid metabolism</keyword>
<gene>
    <name evidence="17" type="ORF">ElyMa_002856700</name>
</gene>